<dbReference type="SUPFAM" id="SSF88659">
    <property type="entry name" value="Sigma3 and sigma4 domains of RNA polymerase sigma factors"/>
    <property type="match status" value="2"/>
</dbReference>
<dbReference type="InterPro" id="IPR042189">
    <property type="entry name" value="RNA_pol_sigma_70_r1_1_sf"/>
</dbReference>
<evidence type="ECO:0000313" key="11">
    <source>
        <dbReference type="EMBL" id="RJG12289.1"/>
    </source>
</evidence>
<dbReference type="Pfam" id="PF04546">
    <property type="entry name" value="Sigma70_ner"/>
    <property type="match status" value="1"/>
</dbReference>
<feature type="region of interest" description="Sigma-70 factor domain-3" evidence="6">
    <location>
        <begin position="460"/>
        <end position="536"/>
    </location>
</feature>
<dbReference type="SUPFAM" id="SSF88946">
    <property type="entry name" value="Sigma2 domain of RNA polymerase sigma factors"/>
    <property type="match status" value="1"/>
</dbReference>
<evidence type="ECO:0000256" key="1">
    <source>
        <dbReference type="ARBA" id="ARBA00022490"/>
    </source>
</evidence>
<comment type="function">
    <text evidence="6">Sigma factors are initiation factors that promote the attachment of RNA polymerase to specific initiation sites and are then released. This sigma factor is the primary sigma factor during exponential growth.</text>
</comment>
<organism evidence="11 12">
    <name type="scientific">Pseudomonas cavernicola</name>
    <dbReference type="NCBI Taxonomy" id="2320866"/>
    <lineage>
        <taxon>Bacteria</taxon>
        <taxon>Pseudomonadati</taxon>
        <taxon>Pseudomonadota</taxon>
        <taxon>Gammaproteobacteria</taxon>
        <taxon>Pseudomonadales</taxon>
        <taxon>Pseudomonadaceae</taxon>
        <taxon>Pseudomonas</taxon>
    </lineage>
</organism>
<dbReference type="InterPro" id="IPR007631">
    <property type="entry name" value="RNA_pol_sigma_70_non-ess"/>
</dbReference>
<dbReference type="PANTHER" id="PTHR30603">
    <property type="entry name" value="RNA POLYMERASE SIGMA FACTOR RPO"/>
    <property type="match status" value="1"/>
</dbReference>
<comment type="subunit">
    <text evidence="6">Interacts transiently with the RNA polymerase catalytic core.</text>
</comment>
<feature type="region of interest" description="Disordered" evidence="8">
    <location>
        <begin position="189"/>
        <end position="218"/>
    </location>
</feature>
<comment type="subcellular location">
    <subcellularLocation>
        <location evidence="6">Cytoplasm</location>
    </subcellularLocation>
</comment>
<dbReference type="InterPro" id="IPR007127">
    <property type="entry name" value="RNA_pol_sigma_70_r1_1"/>
</dbReference>
<dbReference type="InterPro" id="IPR028630">
    <property type="entry name" value="Sigma70_RpoD"/>
</dbReference>
<evidence type="ECO:0000256" key="3">
    <source>
        <dbReference type="ARBA" id="ARBA00023082"/>
    </source>
</evidence>
<keyword evidence="2 6" id="KW-0805">Transcription regulation</keyword>
<dbReference type="AlphaFoldDB" id="A0A418XII7"/>
<dbReference type="PANTHER" id="PTHR30603:SF60">
    <property type="entry name" value="RNA POLYMERASE SIGMA FACTOR RPOD"/>
    <property type="match status" value="1"/>
</dbReference>
<dbReference type="InterPro" id="IPR000943">
    <property type="entry name" value="RNA_pol_sigma70"/>
</dbReference>
<keyword evidence="5 6" id="KW-0804">Transcription</keyword>
<dbReference type="RefSeq" id="WP_119952618.1">
    <property type="nucleotide sequence ID" value="NZ_QYUR01000002.1"/>
</dbReference>
<evidence type="ECO:0000259" key="9">
    <source>
        <dbReference type="PROSITE" id="PS00715"/>
    </source>
</evidence>
<dbReference type="InterPro" id="IPR013324">
    <property type="entry name" value="RNA_pol_sigma_r3/r4-like"/>
</dbReference>
<dbReference type="Pfam" id="PF04542">
    <property type="entry name" value="Sigma70_r2"/>
    <property type="match status" value="1"/>
</dbReference>
<feature type="domain" description="RNA polymerase sigma-70" evidence="9">
    <location>
        <begin position="405"/>
        <end position="418"/>
    </location>
</feature>
<feature type="domain" description="RNA polymerase sigma-70" evidence="10">
    <location>
        <begin position="574"/>
        <end position="600"/>
    </location>
</feature>
<dbReference type="GO" id="GO:0003677">
    <property type="term" value="F:DNA binding"/>
    <property type="evidence" value="ECO:0007669"/>
    <property type="project" value="UniProtKB-UniRule"/>
</dbReference>
<dbReference type="NCBIfam" id="TIGR02393">
    <property type="entry name" value="RpoD_Cterm"/>
    <property type="match status" value="1"/>
</dbReference>
<dbReference type="Pfam" id="PF04539">
    <property type="entry name" value="Sigma70_r3"/>
    <property type="match status" value="1"/>
</dbReference>
<keyword evidence="4 6" id="KW-0238">DNA-binding</keyword>
<feature type="region of interest" description="Sigma-70 factor domain-4" evidence="6">
    <location>
        <begin position="549"/>
        <end position="602"/>
    </location>
</feature>
<dbReference type="NCBIfam" id="TIGR02937">
    <property type="entry name" value="sigma70-ECF"/>
    <property type="match status" value="1"/>
</dbReference>
<dbReference type="GO" id="GO:0016987">
    <property type="term" value="F:sigma factor activity"/>
    <property type="evidence" value="ECO:0007669"/>
    <property type="project" value="UniProtKB-UniRule"/>
</dbReference>
<dbReference type="Pfam" id="PF03979">
    <property type="entry name" value="Sigma70_r1_1"/>
    <property type="match status" value="1"/>
</dbReference>
<dbReference type="PROSITE" id="PS00716">
    <property type="entry name" value="SIGMA70_2"/>
    <property type="match status" value="1"/>
</dbReference>
<evidence type="ECO:0000313" key="12">
    <source>
        <dbReference type="Proteomes" id="UP000284021"/>
    </source>
</evidence>
<dbReference type="Pfam" id="PF04545">
    <property type="entry name" value="Sigma70_r4"/>
    <property type="match status" value="1"/>
</dbReference>
<proteinExistence type="inferred from homology"/>
<dbReference type="Gene3D" id="1.10.10.10">
    <property type="entry name" value="Winged helix-like DNA-binding domain superfamily/Winged helix DNA-binding domain"/>
    <property type="match status" value="2"/>
</dbReference>
<comment type="similarity">
    <text evidence="6">Belongs to the sigma-70 factor family. RpoD/SigA subfamily.</text>
</comment>
<dbReference type="InterPro" id="IPR007627">
    <property type="entry name" value="RNA_pol_sigma70_r2"/>
</dbReference>
<dbReference type="Pfam" id="PF00140">
    <property type="entry name" value="Sigma70_r1_2"/>
    <property type="match status" value="1"/>
</dbReference>
<dbReference type="FunFam" id="1.10.10.10:FF:000002">
    <property type="entry name" value="RNA polymerase sigma factor SigA"/>
    <property type="match status" value="1"/>
</dbReference>
<feature type="compositionally biased region" description="Acidic residues" evidence="8">
    <location>
        <begin position="193"/>
        <end position="214"/>
    </location>
</feature>
<accession>A0A418XII7</accession>
<evidence type="ECO:0000256" key="2">
    <source>
        <dbReference type="ARBA" id="ARBA00023015"/>
    </source>
</evidence>
<dbReference type="InterPro" id="IPR012760">
    <property type="entry name" value="RNA_pol_sigma_RpoD_C"/>
</dbReference>
<keyword evidence="12" id="KW-1185">Reference proteome</keyword>
<dbReference type="InterPro" id="IPR050239">
    <property type="entry name" value="Sigma-70_RNA_pol_init_factors"/>
</dbReference>
<dbReference type="GO" id="GO:0006352">
    <property type="term" value="P:DNA-templated transcription initiation"/>
    <property type="evidence" value="ECO:0007669"/>
    <property type="project" value="UniProtKB-UniRule"/>
</dbReference>
<dbReference type="OrthoDB" id="9809557at2"/>
<keyword evidence="7" id="KW-0175">Coiled coil</keyword>
<evidence type="ECO:0000256" key="5">
    <source>
        <dbReference type="ARBA" id="ARBA00023163"/>
    </source>
</evidence>
<feature type="DNA-binding region" description="H-T-H motif" evidence="6">
    <location>
        <begin position="575"/>
        <end position="594"/>
    </location>
</feature>
<dbReference type="Proteomes" id="UP000284021">
    <property type="component" value="Unassembled WGS sequence"/>
</dbReference>
<dbReference type="HAMAP" id="MF_00963">
    <property type="entry name" value="Sigma70_RpoD_SigA"/>
    <property type="match status" value="1"/>
</dbReference>
<dbReference type="InterPro" id="IPR007630">
    <property type="entry name" value="RNA_pol_sigma70_r4"/>
</dbReference>
<dbReference type="InterPro" id="IPR036388">
    <property type="entry name" value="WH-like_DNA-bd_sf"/>
</dbReference>
<keyword evidence="1 6" id="KW-0963">Cytoplasm</keyword>
<feature type="region of interest" description="Sigma-70 factor domain-2" evidence="6">
    <location>
        <begin position="381"/>
        <end position="451"/>
    </location>
</feature>
<evidence type="ECO:0000256" key="7">
    <source>
        <dbReference type="SAM" id="Coils"/>
    </source>
</evidence>
<evidence type="ECO:0000259" key="10">
    <source>
        <dbReference type="PROSITE" id="PS00716"/>
    </source>
</evidence>
<dbReference type="NCBIfam" id="NF004208">
    <property type="entry name" value="PRK05658.1"/>
    <property type="match status" value="1"/>
</dbReference>
<dbReference type="PROSITE" id="PS00715">
    <property type="entry name" value="SIGMA70_1"/>
    <property type="match status" value="1"/>
</dbReference>
<evidence type="ECO:0000256" key="6">
    <source>
        <dbReference type="HAMAP-Rule" id="MF_00963"/>
    </source>
</evidence>
<dbReference type="InterPro" id="IPR014284">
    <property type="entry name" value="RNA_pol_sigma-70_dom"/>
</dbReference>
<dbReference type="EMBL" id="QYUR01000002">
    <property type="protein sequence ID" value="RJG12289.1"/>
    <property type="molecule type" value="Genomic_DNA"/>
</dbReference>
<comment type="caution">
    <text evidence="11">The sequence shown here is derived from an EMBL/GenBank/DDBJ whole genome shotgun (WGS) entry which is preliminary data.</text>
</comment>
<dbReference type="Gene3D" id="1.10.601.10">
    <property type="entry name" value="RNA Polymerase Primary Sigma Factor"/>
    <property type="match status" value="1"/>
</dbReference>
<dbReference type="GO" id="GO:0005737">
    <property type="term" value="C:cytoplasm"/>
    <property type="evidence" value="ECO:0007669"/>
    <property type="project" value="UniProtKB-SubCell"/>
</dbReference>
<dbReference type="InterPro" id="IPR009042">
    <property type="entry name" value="RNA_pol_sigma70_r1_2"/>
</dbReference>
<dbReference type="Gene3D" id="1.10.220.120">
    <property type="entry name" value="Sigma-70 factor, region 1.1"/>
    <property type="match status" value="1"/>
</dbReference>
<gene>
    <name evidence="6 11" type="primary">rpoD</name>
    <name evidence="11" type="ORF">D3879_03020</name>
</gene>
<dbReference type="FunFam" id="1.10.10.10:FF:000004">
    <property type="entry name" value="RNA polymerase sigma factor SigA"/>
    <property type="match status" value="1"/>
</dbReference>
<evidence type="ECO:0000256" key="4">
    <source>
        <dbReference type="ARBA" id="ARBA00023125"/>
    </source>
</evidence>
<reference evidence="11 12" key="1">
    <citation type="submission" date="2018-09" db="EMBL/GenBank/DDBJ databases">
        <authorList>
            <person name="Zhu H."/>
        </authorList>
    </citation>
    <scope>NUCLEOTIDE SEQUENCE [LARGE SCALE GENOMIC DNA]</scope>
    <source>
        <strain evidence="11 12">K1S02-6</strain>
    </source>
</reference>
<evidence type="ECO:0000256" key="8">
    <source>
        <dbReference type="SAM" id="MobiDB-lite"/>
    </source>
</evidence>
<keyword evidence="3 6" id="KW-0731">Sigma factor</keyword>
<dbReference type="CDD" id="cd06171">
    <property type="entry name" value="Sigma70_r4"/>
    <property type="match status" value="1"/>
</dbReference>
<name>A0A418XII7_9PSED</name>
<protein>
    <recommendedName>
        <fullName evidence="6">RNA polymerase sigma factor RpoD</fullName>
    </recommendedName>
    <alternativeName>
        <fullName evidence="6">Sigma-70</fullName>
    </alternativeName>
</protein>
<dbReference type="FunFam" id="1.10.601.10:FF:000002">
    <property type="entry name" value="RNA polymerase sigma factor RpoD"/>
    <property type="match status" value="1"/>
</dbReference>
<dbReference type="FunFam" id="1.10.220.120:FF:000001">
    <property type="entry name" value="RNA polymerase sigma factor RpoD"/>
    <property type="match status" value="1"/>
</dbReference>
<feature type="short sequence motif" description="Interaction with polymerase core subunit RpoC" evidence="6">
    <location>
        <begin position="405"/>
        <end position="408"/>
    </location>
</feature>
<sequence>MSGKAQQQSRLKELISRGREQGYLTYAEVNDHLPEDISDPEQVEDIIRMINDMGINVFESAPDADALLLAEADTDEAAAEEAAAALAAVETDIGRTTDPVRMYMREMGTVELLTREGEIEIAKRIEEGIREVMGAIAHFPGTVDSILAEYTRVTTEGGRLAEVLSGYIDPDDGIAAPAEAPVPVIKDGAAAEAETEDEEAEGDSEDEEEGDGGPDPEVARLRFGAVAEQLEKAKKVLKKHGRDSKQGIAELKALAELFMPIKLVPKQFDALVVRVRDSLERLRAQERAIMQLCVRDARMPRADFLRQFPSHEIDESWTDQLAKGKSKYAEAIGRLQSDIQRCQQKLAALEAETGLKLAEIKDINRRMSIGEAKARRAKKEMVEANLRLVISIAKKYTNRGLQFLDLIQEGNIGLMKAVDKFEYRRGYKFSTYATWWIRQAITRSIADQARTIRIPVHMIETINKLNRISRQMLQEMGREPTPEELGERMEMPEDKIRKVLKIAKEPISMETPIGDDEDSHLGDFIEDSTMQSPIDVATVESLKEATREVLAGLTAREAKVLRMRFGIDMNTDHTLEEVGKQFDVTRERIRQIEAKALRKLRHPTRSEHLRSFLDE</sequence>
<dbReference type="InterPro" id="IPR007624">
    <property type="entry name" value="RNA_pol_sigma70_r3"/>
</dbReference>
<dbReference type="PRINTS" id="PR00046">
    <property type="entry name" value="SIGMA70FCT"/>
</dbReference>
<dbReference type="InterPro" id="IPR013325">
    <property type="entry name" value="RNA_pol_sigma_r2"/>
</dbReference>
<feature type="coiled-coil region" evidence="7">
    <location>
        <begin position="332"/>
        <end position="380"/>
    </location>
</feature>